<dbReference type="PANTHER" id="PTHR47526:SF3">
    <property type="entry name" value="PHD-TYPE DOMAIN-CONTAINING PROTEIN"/>
    <property type="match status" value="1"/>
</dbReference>
<organism evidence="1 2">
    <name type="scientific">Porites lobata</name>
    <dbReference type="NCBI Taxonomy" id="104759"/>
    <lineage>
        <taxon>Eukaryota</taxon>
        <taxon>Metazoa</taxon>
        <taxon>Cnidaria</taxon>
        <taxon>Anthozoa</taxon>
        <taxon>Hexacorallia</taxon>
        <taxon>Scleractinia</taxon>
        <taxon>Fungiina</taxon>
        <taxon>Poritidae</taxon>
        <taxon>Porites</taxon>
    </lineage>
</organism>
<proteinExistence type="predicted"/>
<evidence type="ECO:0000313" key="2">
    <source>
        <dbReference type="Proteomes" id="UP001159405"/>
    </source>
</evidence>
<comment type="caution">
    <text evidence="1">The sequence shown here is derived from an EMBL/GenBank/DDBJ whole genome shotgun (WGS) entry which is preliminary data.</text>
</comment>
<dbReference type="Proteomes" id="UP001159405">
    <property type="component" value="Unassembled WGS sequence"/>
</dbReference>
<keyword evidence="2" id="KW-1185">Reference proteome</keyword>
<sequence length="108" mass="11989">MVSGFVSGVQGHIISNKFVVLAKVRHSQRMNEALIPIWIITEMDGTINCAHCLGCNAGLAESCSHIASVLFYLETWTTLNRRLSCTQMKCSWILPNFAKVVECARSET</sequence>
<protein>
    <recommendedName>
        <fullName evidence="3">SWIM-type domain-containing protein</fullName>
    </recommendedName>
</protein>
<evidence type="ECO:0000313" key="1">
    <source>
        <dbReference type="EMBL" id="CAH3127667.1"/>
    </source>
</evidence>
<dbReference type="PANTHER" id="PTHR47526">
    <property type="entry name" value="ATP-DEPENDENT DNA HELICASE"/>
    <property type="match status" value="1"/>
</dbReference>
<reference evidence="1 2" key="1">
    <citation type="submission" date="2022-05" db="EMBL/GenBank/DDBJ databases">
        <authorList>
            <consortium name="Genoscope - CEA"/>
            <person name="William W."/>
        </authorList>
    </citation>
    <scope>NUCLEOTIDE SEQUENCE [LARGE SCALE GENOMIC DNA]</scope>
</reference>
<evidence type="ECO:0008006" key="3">
    <source>
        <dbReference type="Google" id="ProtNLM"/>
    </source>
</evidence>
<accession>A0ABN8NZ15</accession>
<gene>
    <name evidence="1" type="ORF">PLOB_00033179</name>
</gene>
<dbReference type="EMBL" id="CALNXK010000044">
    <property type="protein sequence ID" value="CAH3127667.1"/>
    <property type="molecule type" value="Genomic_DNA"/>
</dbReference>
<name>A0ABN8NZ15_9CNID</name>